<keyword evidence="1" id="KW-0472">Membrane</keyword>
<evidence type="ECO:0000313" key="3">
    <source>
        <dbReference type="Proteomes" id="UP000094769"/>
    </source>
</evidence>
<gene>
    <name evidence="2" type="ORF">CODIS_41050</name>
</gene>
<sequence>MDIIFKLPVLLVLAFIIFSLFQGMYYMAKDDGRNESTRVVRALTLRVVLSLLLFILLMVGYYFGLLQPHSLLPQ</sequence>
<keyword evidence="1" id="KW-1133">Transmembrane helix</keyword>
<dbReference type="NCBIfam" id="NF033233">
    <property type="entry name" value="twin_helix"/>
    <property type="match status" value="1"/>
</dbReference>
<proteinExistence type="predicted"/>
<dbReference type="AlphaFoldDB" id="A0A7Z0VHH1"/>
<accession>A0A7Z0VHH1</accession>
<evidence type="ECO:0008006" key="4">
    <source>
        <dbReference type="Google" id="ProtNLM"/>
    </source>
</evidence>
<feature type="transmembrane region" description="Helical" evidence="1">
    <location>
        <begin position="6"/>
        <end position="27"/>
    </location>
</feature>
<dbReference type="EMBL" id="MARB01000040">
    <property type="protein sequence ID" value="ODJ85682.1"/>
    <property type="molecule type" value="Genomic_DNA"/>
</dbReference>
<name>A0A7Z0VHH1_9GAMM</name>
<comment type="caution">
    <text evidence="2">The sequence shown here is derived from an EMBL/GenBank/DDBJ whole genome shotgun (WGS) entry which is preliminary data.</text>
</comment>
<evidence type="ECO:0000313" key="2">
    <source>
        <dbReference type="EMBL" id="ODJ85682.1"/>
    </source>
</evidence>
<evidence type="ECO:0000256" key="1">
    <source>
        <dbReference type="SAM" id="Phobius"/>
    </source>
</evidence>
<keyword evidence="1" id="KW-0812">Transmembrane</keyword>
<dbReference type="InterPro" id="IPR021313">
    <property type="entry name" value="DUF2909"/>
</dbReference>
<protein>
    <recommendedName>
        <fullName evidence="4">Twin transmembrane helix small protein</fullName>
    </recommendedName>
</protein>
<feature type="transmembrane region" description="Helical" evidence="1">
    <location>
        <begin position="39"/>
        <end position="63"/>
    </location>
</feature>
<keyword evidence="3" id="KW-1185">Reference proteome</keyword>
<reference evidence="2 3" key="1">
    <citation type="submission" date="2016-06" db="EMBL/GenBank/DDBJ databases">
        <title>Genome sequence of endosymbiont of Candidatus Endolucinida thiodiazotropha.</title>
        <authorList>
            <person name="Poehlein A."/>
            <person name="Koenig S."/>
            <person name="Heiden S.E."/>
            <person name="Thuermer A."/>
            <person name="Voget S."/>
            <person name="Daniel R."/>
            <person name="Markert S."/>
            <person name="Gros O."/>
            <person name="Schweder T."/>
        </authorList>
    </citation>
    <scope>NUCLEOTIDE SEQUENCE [LARGE SCALE GENOMIC DNA]</scope>
    <source>
        <strain evidence="2 3">COS</strain>
    </source>
</reference>
<organism evidence="2 3">
    <name type="scientific">Candidatus Thiodiazotropha endolucinida</name>
    <dbReference type="NCBI Taxonomy" id="1655433"/>
    <lineage>
        <taxon>Bacteria</taxon>
        <taxon>Pseudomonadati</taxon>
        <taxon>Pseudomonadota</taxon>
        <taxon>Gammaproteobacteria</taxon>
        <taxon>Chromatiales</taxon>
        <taxon>Sedimenticolaceae</taxon>
        <taxon>Candidatus Thiodiazotropha</taxon>
    </lineage>
</organism>
<dbReference type="RefSeq" id="WP_235615298.1">
    <property type="nucleotide sequence ID" value="NZ_MARB01000040.1"/>
</dbReference>
<dbReference type="Proteomes" id="UP000094769">
    <property type="component" value="Unassembled WGS sequence"/>
</dbReference>
<dbReference type="Pfam" id="PF11137">
    <property type="entry name" value="DUF2909"/>
    <property type="match status" value="1"/>
</dbReference>